<evidence type="ECO:0000256" key="1">
    <source>
        <dbReference type="SAM" id="MobiDB-lite"/>
    </source>
</evidence>
<keyword evidence="3" id="KW-1185">Reference proteome</keyword>
<organism evidence="2 3">
    <name type="scientific">Erythroxylum novogranatense</name>
    <dbReference type="NCBI Taxonomy" id="1862640"/>
    <lineage>
        <taxon>Eukaryota</taxon>
        <taxon>Viridiplantae</taxon>
        <taxon>Streptophyta</taxon>
        <taxon>Embryophyta</taxon>
        <taxon>Tracheophyta</taxon>
        <taxon>Spermatophyta</taxon>
        <taxon>Magnoliopsida</taxon>
        <taxon>eudicotyledons</taxon>
        <taxon>Gunneridae</taxon>
        <taxon>Pentapetalae</taxon>
        <taxon>rosids</taxon>
        <taxon>fabids</taxon>
        <taxon>Malpighiales</taxon>
        <taxon>Erythroxylaceae</taxon>
        <taxon>Erythroxylum</taxon>
    </lineage>
</organism>
<protein>
    <submittedName>
        <fullName evidence="2">Uncharacterized protein</fullName>
    </submittedName>
</protein>
<feature type="region of interest" description="Disordered" evidence="1">
    <location>
        <begin position="29"/>
        <end position="58"/>
    </location>
</feature>
<accession>A0AAV8U028</accession>
<feature type="compositionally biased region" description="Basic and acidic residues" evidence="1">
    <location>
        <begin position="29"/>
        <end position="43"/>
    </location>
</feature>
<name>A0AAV8U028_9ROSI</name>
<proteinExistence type="predicted"/>
<dbReference type="Proteomes" id="UP001159364">
    <property type="component" value="Linkage Group LG02"/>
</dbReference>
<comment type="caution">
    <text evidence="2">The sequence shown here is derived from an EMBL/GenBank/DDBJ whole genome shotgun (WGS) entry which is preliminary data.</text>
</comment>
<evidence type="ECO:0000313" key="3">
    <source>
        <dbReference type="Proteomes" id="UP001159364"/>
    </source>
</evidence>
<dbReference type="EMBL" id="JAIWQS010000002">
    <property type="protein sequence ID" value="KAJ8771728.1"/>
    <property type="molecule type" value="Genomic_DNA"/>
</dbReference>
<reference evidence="2 3" key="1">
    <citation type="submission" date="2021-09" db="EMBL/GenBank/DDBJ databases">
        <title>Genomic insights and catalytic innovation underlie evolution of tropane alkaloids biosynthesis.</title>
        <authorList>
            <person name="Wang Y.-J."/>
            <person name="Tian T."/>
            <person name="Huang J.-P."/>
            <person name="Huang S.-X."/>
        </authorList>
    </citation>
    <scope>NUCLEOTIDE SEQUENCE [LARGE SCALE GENOMIC DNA]</scope>
    <source>
        <strain evidence="2">KIB-2018</strain>
        <tissue evidence="2">Leaf</tissue>
    </source>
</reference>
<sequence length="140" mass="15612">MGKLQKIQLISLPAEKAYSNLIGQVTDIKDREGKQKQGREGRYQKRSKSSAGERASTKVHFPSEASYIYEPAVVNAVHFDCLLDDSLLLMGICEWLLELVCIHDTDGDDDGGLTNAVQGPDNFGSCVMTKEWEWLYLGKT</sequence>
<evidence type="ECO:0000313" key="2">
    <source>
        <dbReference type="EMBL" id="KAJ8771728.1"/>
    </source>
</evidence>
<dbReference type="AlphaFoldDB" id="A0AAV8U028"/>
<gene>
    <name evidence="2" type="ORF">K2173_026905</name>
</gene>